<dbReference type="InterPro" id="IPR036961">
    <property type="entry name" value="Kinesin_motor_dom_sf"/>
</dbReference>
<feature type="coiled-coil region" evidence="10">
    <location>
        <begin position="870"/>
        <end position="935"/>
    </location>
</feature>
<dbReference type="SMART" id="SM00015">
    <property type="entry name" value="IQ"/>
    <property type="match status" value="6"/>
</dbReference>
<dbReference type="GO" id="GO:0000146">
    <property type="term" value="F:microfilament motor activity"/>
    <property type="evidence" value="ECO:0007669"/>
    <property type="project" value="TreeGrafter"/>
</dbReference>
<feature type="coiled-coil region" evidence="10">
    <location>
        <begin position="1303"/>
        <end position="1330"/>
    </location>
</feature>
<keyword evidence="2 9" id="KW-0547">Nucleotide-binding</keyword>
<keyword evidence="5 10" id="KW-0175">Coiled coil</keyword>
<gene>
    <name evidence="14" type="ORF">V9T40_000986</name>
</gene>
<dbReference type="InterPro" id="IPR036103">
    <property type="entry name" value="MYSc_Myo5"/>
</dbReference>
<feature type="compositionally biased region" description="Polar residues" evidence="11">
    <location>
        <begin position="1063"/>
        <end position="1086"/>
    </location>
</feature>
<dbReference type="InterPro" id="IPR058662">
    <property type="entry name" value="Myo5a/b_dom"/>
</dbReference>
<feature type="coiled-coil region" evidence="10">
    <location>
        <begin position="1095"/>
        <end position="1195"/>
    </location>
</feature>
<evidence type="ECO:0000256" key="3">
    <source>
        <dbReference type="ARBA" id="ARBA00022840"/>
    </source>
</evidence>
<feature type="coiled-coil region" evidence="10">
    <location>
        <begin position="971"/>
        <end position="1005"/>
    </location>
</feature>
<keyword evidence="8 9" id="KW-0009">Actin-binding</keyword>
<evidence type="ECO:0000256" key="2">
    <source>
        <dbReference type="ARBA" id="ARBA00022741"/>
    </source>
</evidence>
<accession>A0AAN9TNE5</accession>
<dbReference type="InterPro" id="IPR002710">
    <property type="entry name" value="Dilute_dom"/>
</dbReference>
<dbReference type="Proteomes" id="UP001367676">
    <property type="component" value="Unassembled WGS sequence"/>
</dbReference>
<dbReference type="GO" id="GO:0009653">
    <property type="term" value="P:anatomical structure morphogenesis"/>
    <property type="evidence" value="ECO:0007669"/>
    <property type="project" value="UniProtKB-ARBA"/>
</dbReference>
<reference evidence="14 15" key="1">
    <citation type="submission" date="2024-03" db="EMBL/GenBank/DDBJ databases">
        <title>Adaptation during the transition from Ophiocordyceps entomopathogen to insect associate is accompanied by gene loss and intensified selection.</title>
        <authorList>
            <person name="Ward C.M."/>
            <person name="Onetto C.A."/>
            <person name="Borneman A.R."/>
        </authorList>
    </citation>
    <scope>NUCLEOTIDE SEQUENCE [LARGE SCALE GENOMIC DNA]</scope>
    <source>
        <strain evidence="14">AWRI1</strain>
        <tissue evidence="14">Single Adult Female</tissue>
    </source>
</reference>
<dbReference type="GO" id="GO:0048731">
    <property type="term" value="P:system development"/>
    <property type="evidence" value="ECO:0007669"/>
    <property type="project" value="UniProtKB-ARBA"/>
</dbReference>
<protein>
    <recommendedName>
        <fullName evidence="16">Unconventional myosin-Va</fullName>
    </recommendedName>
</protein>
<dbReference type="EMBL" id="JBBCAQ010000034">
    <property type="protein sequence ID" value="KAK7580357.1"/>
    <property type="molecule type" value="Genomic_DNA"/>
</dbReference>
<name>A0AAN9TNE5_9HEMI</name>
<feature type="domain" description="Dilute" evidence="12">
    <location>
        <begin position="1429"/>
        <end position="1708"/>
    </location>
</feature>
<dbReference type="GO" id="GO:0048513">
    <property type="term" value="P:animal organ development"/>
    <property type="evidence" value="ECO:0007669"/>
    <property type="project" value="UniProtKB-ARBA"/>
</dbReference>
<dbReference type="SMART" id="SM01132">
    <property type="entry name" value="DIL"/>
    <property type="match status" value="1"/>
</dbReference>
<evidence type="ECO:0000313" key="15">
    <source>
        <dbReference type="Proteomes" id="UP001367676"/>
    </source>
</evidence>
<dbReference type="PROSITE" id="PS51456">
    <property type="entry name" value="MYOSIN_MOTOR"/>
    <property type="match status" value="1"/>
</dbReference>
<keyword evidence="3 9" id="KW-0067">ATP-binding</keyword>
<evidence type="ECO:0000256" key="5">
    <source>
        <dbReference type="ARBA" id="ARBA00023054"/>
    </source>
</evidence>
<sequence>MLIKEKRVLEIKNHDELPPLRNPDILIGENDLTSLSYLHEPAVLYNLLVRFCHNYLIYTYCGIVLVAINPYQDLPIYGNDTIWTYRGRSVGELDPHIFAIAEEAYNRMESEKKDQSIIVSGESGAGKTVSAKYVMRYFATVSGSSKETQVEKKVLASSPIMEAIGNAKTTRNDNSSRFGKYIELQFNKFYQIMGASMRTYLLEKSRVVFQAPEERNYHIFYQLCAARNEFPELKLEVAEEYFYLSAESKISGVDDEKCFQETVAALTTLGFSDTDKMDIFYILASILNLGNIKIVDNVRGSHGDSESSFIKEDDPHLLQTAALLQLNAKELRKWLCHRRIVSMKETFDKPMNSIEAKGARDALAKYMYAELFSWIVKMINRALETTGDKHRFIGVLDIYGFETFEINSFEQFCINYANEKLQQQFNLHVFKLDQEEYLREGIEWKHIDFYDNQPCIDLIETRLGILDLLDEECRMPKGTDDTWGEKLYAKCSKSIHFAKPRFGTNSFIIRHFADSVEYQTLGFLEKNKDTVIEEQVIVLREGGNKLMRKLFAGDNSNKLSVAQHAATIGHSSKTRVAITSGKPFSATSPASKQNKKTVGSQFRDSLNALMTTLNATTPHYIRCIKPNDFKKAFDYNPQRAVQQLRACGVLETIRISAAGFPSRILYPEFYNRYKVLCKSEQRKNVIDSCDIILKTFIKDEDKFKHGKSKIFFRAGQVALLERLRSDKMKSCCILMQKTVRGFLARKRYLKILNATKLLQRVVRGYIARRRVHHLRRLRAAITIQKYTRRWQQRSKFVQIRNSIVKIQTYGRGLLARQKCRKLREHQAAVRIQSVVRAWLQRRLYKKKIESIIKCQCTVRRYLARKRFKELKREARSMEHMKKLNKGLENKIISMQQKISEMQKELVTFKNRTLELDELKAKLEALKNADLELKKTKSILAEKDVEITNLVNLLQQEKHAKEELLISKQAEIDASEKRFSALLAEKESLTKEMEQMKDSVSENKLNIDEVVRARIEQEKLILLRDQNQDRDAYQKLLTEKNMLETRVEAMERELNVTGHHRSLSDASTISFQENSRGSPDGTASVNNVEREDTALVLKLQQKLKNLEFENDKLHKRIENNERFMTVNHYDDRAKNAYKIQELEIENEKLRSNIGALRESVVKNNGNEATAELKNQYRALEEELIRRREECSELRSVLVNSTEGLKSVAKTNYSPEADFQSINEDGELVLAFETQKKINRQLEEELQREKITWSREKEDLKEEIRHLKEDNDRQQQLLGMNLTNSSSSPAEAYLQSEINRLVTENLDIREKHDILQKEYRKIKKQCSDYLNECNEKGNNSILNDTNSLNCSIIANIVNSELPTVRKKERDYMGMFEFSKNDVPVILQVLITELKPAAAMNYLPGLPAYILFMCIRYTDFANDEEKVRDLLCTFVNVVKKTVKKKGIDLDVSILWFSNTLRLLHLLKQYSGEPIFQEENTPTQNAQCLQYFDLFEYRQVLTDTGVWIYQNIIRAMEARIQETALLAILEYEAIPGLSGGKVLVRSMSVISSSTPISETPDILRRQLTEYFNALNLLGVDYPVIVQVFKQLFYFICATTLNNLLLRKELCHWSKGMQIRYNLSHLEQWARDQNLLTPQDFDILDMLQPIIQAAQLLQARKTDEDVETVCEMCNRMSSNQIIKILNMYTPGDDYEEKVPMSFIKKAQRKLMERNETTEQSNLLLDSKFQFPVRFPYCPSNIRLEDIEIPDSLNLPMLKKM</sequence>
<dbReference type="Pfam" id="PF25966">
    <property type="entry name" value="Myo5a"/>
    <property type="match status" value="1"/>
</dbReference>
<dbReference type="Gene3D" id="1.10.10.820">
    <property type="match status" value="1"/>
</dbReference>
<feature type="coiled-coil region" evidence="10">
    <location>
        <begin position="1230"/>
        <end position="1275"/>
    </location>
</feature>
<evidence type="ECO:0008006" key="16">
    <source>
        <dbReference type="Google" id="ProtNLM"/>
    </source>
</evidence>
<dbReference type="CDD" id="cd15470">
    <property type="entry name" value="Myo5_CBD"/>
    <property type="match status" value="1"/>
</dbReference>
<dbReference type="InterPro" id="IPR001609">
    <property type="entry name" value="Myosin_head_motor_dom-like"/>
</dbReference>
<evidence type="ECO:0000313" key="14">
    <source>
        <dbReference type="EMBL" id="KAK7580357.1"/>
    </source>
</evidence>
<feature type="domain" description="Myosin motor" evidence="13">
    <location>
        <begin position="27"/>
        <end position="725"/>
    </location>
</feature>
<keyword evidence="4" id="KW-0112">Calmodulin-binding</keyword>
<evidence type="ECO:0000256" key="11">
    <source>
        <dbReference type="SAM" id="MobiDB-lite"/>
    </source>
</evidence>
<dbReference type="Gene3D" id="3.40.850.10">
    <property type="entry name" value="Kinesin motor domain"/>
    <property type="match status" value="1"/>
</dbReference>
<dbReference type="Gene3D" id="1.20.58.530">
    <property type="match status" value="1"/>
</dbReference>
<dbReference type="Pfam" id="PF00612">
    <property type="entry name" value="IQ"/>
    <property type="match status" value="6"/>
</dbReference>
<feature type="region of interest" description="Disordered" evidence="11">
    <location>
        <begin position="1057"/>
        <end position="1086"/>
    </location>
</feature>
<dbReference type="FunFam" id="1.10.10.820:FF:000001">
    <property type="entry name" value="Myosin heavy chain"/>
    <property type="match status" value="1"/>
</dbReference>
<dbReference type="Gene3D" id="1.20.5.190">
    <property type="match status" value="3"/>
</dbReference>
<dbReference type="GO" id="GO:0051015">
    <property type="term" value="F:actin filament binding"/>
    <property type="evidence" value="ECO:0007669"/>
    <property type="project" value="TreeGrafter"/>
</dbReference>
<keyword evidence="15" id="KW-1185">Reference proteome</keyword>
<comment type="caution">
    <text evidence="14">The sequence shown here is derived from an EMBL/GenBank/DDBJ whole genome shotgun (WGS) entry which is preliminary data.</text>
</comment>
<dbReference type="PROSITE" id="PS50096">
    <property type="entry name" value="IQ"/>
    <property type="match status" value="6"/>
</dbReference>
<dbReference type="PANTHER" id="PTHR13140">
    <property type="entry name" value="MYOSIN"/>
    <property type="match status" value="1"/>
</dbReference>
<evidence type="ECO:0000256" key="1">
    <source>
        <dbReference type="ARBA" id="ARBA00008314"/>
    </source>
</evidence>
<dbReference type="InterPro" id="IPR000048">
    <property type="entry name" value="IQ_motif_EF-hand-BS"/>
</dbReference>
<dbReference type="Pfam" id="PF01843">
    <property type="entry name" value="DIL"/>
    <property type="match status" value="1"/>
</dbReference>
<dbReference type="GO" id="GO:0016020">
    <property type="term" value="C:membrane"/>
    <property type="evidence" value="ECO:0007669"/>
    <property type="project" value="TreeGrafter"/>
</dbReference>
<evidence type="ECO:0000259" key="12">
    <source>
        <dbReference type="PROSITE" id="PS51126"/>
    </source>
</evidence>
<dbReference type="GO" id="GO:0009888">
    <property type="term" value="P:tissue development"/>
    <property type="evidence" value="ECO:0007669"/>
    <property type="project" value="UniProtKB-ARBA"/>
</dbReference>
<dbReference type="SUPFAM" id="SSF52540">
    <property type="entry name" value="P-loop containing nucleoside triphosphate hydrolases"/>
    <property type="match status" value="2"/>
</dbReference>
<dbReference type="PANTHER" id="PTHR13140:SF706">
    <property type="entry name" value="DILUTE CLASS UNCONVENTIONAL MYOSIN, ISOFORM C"/>
    <property type="match status" value="1"/>
</dbReference>
<dbReference type="InterPro" id="IPR027417">
    <property type="entry name" value="P-loop_NTPase"/>
</dbReference>
<evidence type="ECO:0000256" key="10">
    <source>
        <dbReference type="SAM" id="Coils"/>
    </source>
</evidence>
<dbReference type="Gene3D" id="1.20.120.720">
    <property type="entry name" value="Myosin VI head, motor domain, U50 subdomain"/>
    <property type="match status" value="1"/>
</dbReference>
<dbReference type="PROSITE" id="PS51126">
    <property type="entry name" value="DILUTE"/>
    <property type="match status" value="1"/>
</dbReference>
<evidence type="ECO:0000256" key="4">
    <source>
        <dbReference type="ARBA" id="ARBA00022860"/>
    </source>
</evidence>
<dbReference type="SMART" id="SM00242">
    <property type="entry name" value="MYSc"/>
    <property type="match status" value="1"/>
</dbReference>
<evidence type="ECO:0000256" key="8">
    <source>
        <dbReference type="ARBA" id="ARBA00023203"/>
    </source>
</evidence>
<dbReference type="GO" id="GO:0005737">
    <property type="term" value="C:cytoplasm"/>
    <property type="evidence" value="ECO:0007669"/>
    <property type="project" value="TreeGrafter"/>
</dbReference>
<comment type="similarity">
    <text evidence="1 9">Belongs to the TRAFAC class myosin-kinesin ATPase superfamily. Myosin family.</text>
</comment>
<dbReference type="Pfam" id="PF00063">
    <property type="entry name" value="Myosin_head"/>
    <property type="match status" value="1"/>
</dbReference>
<feature type="binding site" evidence="9">
    <location>
        <begin position="121"/>
        <end position="128"/>
    </location>
    <ligand>
        <name>ATP</name>
        <dbReference type="ChEBI" id="CHEBI:30616"/>
    </ligand>
</feature>
<dbReference type="GO" id="GO:0007015">
    <property type="term" value="P:actin filament organization"/>
    <property type="evidence" value="ECO:0007669"/>
    <property type="project" value="TreeGrafter"/>
</dbReference>
<evidence type="ECO:0000256" key="7">
    <source>
        <dbReference type="ARBA" id="ARBA00023175"/>
    </source>
</evidence>
<evidence type="ECO:0000256" key="9">
    <source>
        <dbReference type="PROSITE-ProRule" id="PRU00782"/>
    </source>
</evidence>
<dbReference type="PRINTS" id="PR00193">
    <property type="entry name" value="MYOSINHEAVY"/>
</dbReference>
<evidence type="ECO:0000259" key="13">
    <source>
        <dbReference type="PROSITE" id="PS51456"/>
    </source>
</evidence>
<keyword evidence="7 9" id="KW-0505">Motor protein</keyword>
<dbReference type="GO" id="GO:0005524">
    <property type="term" value="F:ATP binding"/>
    <property type="evidence" value="ECO:0007669"/>
    <property type="project" value="UniProtKB-UniRule"/>
</dbReference>
<dbReference type="GO" id="GO:0016459">
    <property type="term" value="C:myosin complex"/>
    <property type="evidence" value="ECO:0007669"/>
    <property type="project" value="UniProtKB-KW"/>
</dbReference>
<proteinExistence type="inferred from homology"/>
<dbReference type="Gene3D" id="6.20.240.20">
    <property type="match status" value="1"/>
</dbReference>
<organism evidence="14 15">
    <name type="scientific">Parthenolecanium corni</name>
    <dbReference type="NCBI Taxonomy" id="536013"/>
    <lineage>
        <taxon>Eukaryota</taxon>
        <taxon>Metazoa</taxon>
        <taxon>Ecdysozoa</taxon>
        <taxon>Arthropoda</taxon>
        <taxon>Hexapoda</taxon>
        <taxon>Insecta</taxon>
        <taxon>Pterygota</taxon>
        <taxon>Neoptera</taxon>
        <taxon>Paraneoptera</taxon>
        <taxon>Hemiptera</taxon>
        <taxon>Sternorrhyncha</taxon>
        <taxon>Coccoidea</taxon>
        <taxon>Coccidae</taxon>
        <taxon>Parthenolecanium</taxon>
    </lineage>
</organism>
<feature type="region of interest" description="Actin-binding" evidence="9">
    <location>
        <begin position="606"/>
        <end position="628"/>
    </location>
</feature>
<evidence type="ECO:0000256" key="6">
    <source>
        <dbReference type="ARBA" id="ARBA00023123"/>
    </source>
</evidence>
<dbReference type="CDD" id="cd01380">
    <property type="entry name" value="MYSc_Myo5"/>
    <property type="match status" value="1"/>
</dbReference>
<keyword evidence="6 9" id="KW-0518">Myosin</keyword>